<evidence type="ECO:0000259" key="3">
    <source>
        <dbReference type="Pfam" id="PF01467"/>
    </source>
</evidence>
<dbReference type="InterPro" id="IPR004821">
    <property type="entry name" value="Cyt_trans-like"/>
</dbReference>
<dbReference type="NCBIfam" id="TIGR00125">
    <property type="entry name" value="cyt_tran_rel"/>
    <property type="match status" value="1"/>
</dbReference>
<dbReference type="PANTHER" id="PTHR43793">
    <property type="entry name" value="FAD SYNTHASE"/>
    <property type="match status" value="1"/>
</dbReference>
<dbReference type="AlphaFoldDB" id="A0A1F8F3X2"/>
<sequence>MKSAIPFHVLSTVRKQYRSKKIVFASGCFDITHTGHVLFFEDCKKQGDILVVAVSPDKMVSQYKKGRPVLNEQLRLHMVASLKPVDYCFIHPNITFASTDEMIVKLCDDIFPKLKPDVYVINTDAASIPARRKLVECYPGMTLRVLKRTAPKKFEKVSTSGIIKKIQKLPKATS</sequence>
<proteinExistence type="predicted"/>
<dbReference type="Gene3D" id="3.40.50.620">
    <property type="entry name" value="HUPs"/>
    <property type="match status" value="1"/>
</dbReference>
<dbReference type="InterPro" id="IPR050385">
    <property type="entry name" value="Archaeal_FAD_synthase"/>
</dbReference>
<keyword evidence="2" id="KW-0548">Nucleotidyltransferase</keyword>
<dbReference type="SUPFAM" id="SSF52374">
    <property type="entry name" value="Nucleotidylyl transferase"/>
    <property type="match status" value="1"/>
</dbReference>
<dbReference type="Proteomes" id="UP000177605">
    <property type="component" value="Unassembled WGS sequence"/>
</dbReference>
<accession>A0A1F8F3X2</accession>
<dbReference type="Pfam" id="PF01467">
    <property type="entry name" value="CTP_transf_like"/>
    <property type="match status" value="1"/>
</dbReference>
<evidence type="ECO:0000256" key="1">
    <source>
        <dbReference type="ARBA" id="ARBA00022679"/>
    </source>
</evidence>
<evidence type="ECO:0000256" key="2">
    <source>
        <dbReference type="ARBA" id="ARBA00022695"/>
    </source>
</evidence>
<organism evidence="4 5">
    <name type="scientific">Candidatus Yanofskybacteria bacterium RIFCSPHIGHO2_01_FULL_48_25b</name>
    <dbReference type="NCBI Taxonomy" id="1802672"/>
    <lineage>
        <taxon>Bacteria</taxon>
        <taxon>Candidatus Yanofskyibacteriota</taxon>
    </lineage>
</organism>
<comment type="caution">
    <text evidence="4">The sequence shown here is derived from an EMBL/GenBank/DDBJ whole genome shotgun (WGS) entry which is preliminary data.</text>
</comment>
<name>A0A1F8F3X2_9BACT</name>
<dbReference type="InterPro" id="IPR014729">
    <property type="entry name" value="Rossmann-like_a/b/a_fold"/>
</dbReference>
<dbReference type="GO" id="GO:0016779">
    <property type="term" value="F:nucleotidyltransferase activity"/>
    <property type="evidence" value="ECO:0007669"/>
    <property type="project" value="UniProtKB-KW"/>
</dbReference>
<evidence type="ECO:0000313" key="4">
    <source>
        <dbReference type="EMBL" id="OGN06969.1"/>
    </source>
</evidence>
<dbReference type="PANTHER" id="PTHR43793:SF1">
    <property type="entry name" value="FAD SYNTHASE"/>
    <property type="match status" value="1"/>
</dbReference>
<feature type="domain" description="Cytidyltransferase-like" evidence="3">
    <location>
        <begin position="25"/>
        <end position="164"/>
    </location>
</feature>
<protein>
    <recommendedName>
        <fullName evidence="3">Cytidyltransferase-like domain-containing protein</fullName>
    </recommendedName>
</protein>
<keyword evidence="1" id="KW-0808">Transferase</keyword>
<dbReference type="EMBL" id="MGJM01000006">
    <property type="protein sequence ID" value="OGN06969.1"/>
    <property type="molecule type" value="Genomic_DNA"/>
</dbReference>
<evidence type="ECO:0000313" key="5">
    <source>
        <dbReference type="Proteomes" id="UP000177605"/>
    </source>
</evidence>
<reference evidence="4 5" key="1">
    <citation type="journal article" date="2016" name="Nat. Commun.">
        <title>Thousands of microbial genomes shed light on interconnected biogeochemical processes in an aquifer system.</title>
        <authorList>
            <person name="Anantharaman K."/>
            <person name="Brown C.T."/>
            <person name="Hug L.A."/>
            <person name="Sharon I."/>
            <person name="Castelle C.J."/>
            <person name="Probst A.J."/>
            <person name="Thomas B.C."/>
            <person name="Singh A."/>
            <person name="Wilkins M.J."/>
            <person name="Karaoz U."/>
            <person name="Brodie E.L."/>
            <person name="Williams K.H."/>
            <person name="Hubbard S.S."/>
            <person name="Banfield J.F."/>
        </authorList>
    </citation>
    <scope>NUCLEOTIDE SEQUENCE [LARGE SCALE GENOMIC DNA]</scope>
</reference>
<gene>
    <name evidence="4" type="ORF">A2669_02640</name>
</gene>